<keyword evidence="8 19" id="KW-0812">Transmembrane</keyword>
<dbReference type="PROSITE" id="PS51002">
    <property type="entry name" value="CYTB_NTER"/>
    <property type="match status" value="1"/>
</dbReference>
<dbReference type="Pfam" id="PF00032">
    <property type="entry name" value="Cytochrom_B_C"/>
    <property type="match status" value="1"/>
</dbReference>
<evidence type="ECO:0000256" key="9">
    <source>
        <dbReference type="ARBA" id="ARBA00022723"/>
    </source>
</evidence>
<feature type="transmembrane region" description="Helical" evidence="19">
    <location>
        <begin position="35"/>
        <end position="55"/>
    </location>
</feature>
<keyword evidence="7 19" id="KW-0679">Respiratory chain</keyword>
<dbReference type="InterPro" id="IPR005798">
    <property type="entry name" value="Cyt_b/b6_C"/>
</dbReference>
<dbReference type="InterPro" id="IPR005797">
    <property type="entry name" value="Cyt_b/b6_N"/>
</dbReference>
<evidence type="ECO:0000256" key="17">
    <source>
        <dbReference type="PIRSR" id="PIRSR038885-1"/>
    </source>
</evidence>
<proteinExistence type="inferred from homology"/>
<dbReference type="GO" id="GO:0008121">
    <property type="term" value="F:quinol-cytochrome-c reductase activity"/>
    <property type="evidence" value="ECO:0007669"/>
    <property type="project" value="InterPro"/>
</dbReference>
<comment type="subunit">
    <text evidence="3">The main subunits of complex b-c1 are: cytochrome b, cytochrome c1 and the Rieske protein.</text>
</comment>
<dbReference type="CDD" id="cd00290">
    <property type="entry name" value="cytochrome_b_C"/>
    <property type="match status" value="1"/>
</dbReference>
<comment type="similarity">
    <text evidence="19">Belongs to the cytochrome b family.</text>
</comment>
<evidence type="ECO:0000313" key="22">
    <source>
        <dbReference type="EMBL" id="ASV72575.1"/>
    </source>
</evidence>
<evidence type="ECO:0000256" key="3">
    <source>
        <dbReference type="ARBA" id="ARBA00011649"/>
    </source>
</evidence>
<feature type="transmembrane region" description="Helical" evidence="19">
    <location>
        <begin position="228"/>
        <end position="249"/>
    </location>
</feature>
<evidence type="ECO:0000256" key="8">
    <source>
        <dbReference type="ARBA" id="ARBA00022692"/>
    </source>
</evidence>
<evidence type="ECO:0000256" key="14">
    <source>
        <dbReference type="ARBA" id="ARBA00023075"/>
    </source>
</evidence>
<name>A0A7R6D7G1_9CRUS</name>
<comment type="function">
    <text evidence="1 19">Component of the ubiquinol-cytochrome c reductase complex (complex III or cytochrome b-c1 complex) that is part of the mitochondrial respiratory chain. The b-c1 complex mediates electron transfer from ubiquinol to cytochrome c. Contributes to the generation of a proton gradient across the mitochondrial membrane that is then used for ATP synthesis.</text>
</comment>
<dbReference type="SUPFAM" id="SSF81648">
    <property type="entry name" value="a domain/subunit of cytochrome bc1 complex (Ubiquinol-cytochrome c reductase)"/>
    <property type="match status" value="1"/>
</dbReference>
<evidence type="ECO:0000256" key="11">
    <source>
        <dbReference type="ARBA" id="ARBA00022982"/>
    </source>
</evidence>
<feature type="binding site" evidence="17">
    <location>
        <position position="200"/>
    </location>
    <ligand>
        <name>a ubiquinone</name>
        <dbReference type="ChEBI" id="CHEBI:16389"/>
    </ligand>
</feature>
<keyword evidence="5 19" id="KW-0813">Transport</keyword>
<dbReference type="InterPro" id="IPR036150">
    <property type="entry name" value="Cyt_b/b6_C_sf"/>
</dbReference>
<keyword evidence="10" id="KW-0999">Mitochondrion inner membrane</keyword>
<evidence type="ECO:0000256" key="5">
    <source>
        <dbReference type="ARBA" id="ARBA00022448"/>
    </source>
</evidence>
<feature type="transmembrane region" description="Helical" evidence="19">
    <location>
        <begin position="177"/>
        <end position="199"/>
    </location>
</feature>
<evidence type="ECO:0000259" key="21">
    <source>
        <dbReference type="PROSITE" id="PS51003"/>
    </source>
</evidence>
<organism evidence="22">
    <name type="scientific">Allobathynella sp. JHS-2017</name>
    <dbReference type="NCBI Taxonomy" id="2025385"/>
    <lineage>
        <taxon>Eukaryota</taxon>
        <taxon>Metazoa</taxon>
        <taxon>Ecdysozoa</taxon>
        <taxon>Arthropoda</taxon>
        <taxon>Crustacea</taxon>
        <taxon>Multicrustacea</taxon>
        <taxon>Malacostraca</taxon>
        <taxon>Eumalacostraca</taxon>
        <taxon>Syncarida</taxon>
        <taxon>Bathynellacea</taxon>
        <taxon>Parabathynellidae</taxon>
        <taxon>Allobathynella</taxon>
    </lineage>
</organism>
<keyword evidence="15 19" id="KW-0496">Mitochondrion</keyword>
<keyword evidence="16 19" id="KW-0472">Membrane</keyword>
<dbReference type="PIRSF" id="PIRSF038885">
    <property type="entry name" value="COB"/>
    <property type="match status" value="1"/>
</dbReference>
<evidence type="ECO:0000256" key="13">
    <source>
        <dbReference type="ARBA" id="ARBA00023004"/>
    </source>
</evidence>
<keyword evidence="9 18" id="KW-0479">Metal-binding</keyword>
<comment type="subcellular location">
    <subcellularLocation>
        <location evidence="2">Mitochondrion inner membrane</location>
        <topology evidence="2">Multi-pass membrane protein</topology>
    </subcellularLocation>
</comment>
<dbReference type="GO" id="GO:0046872">
    <property type="term" value="F:metal ion binding"/>
    <property type="evidence" value="ECO:0007669"/>
    <property type="project" value="UniProtKB-UniRule"/>
</dbReference>
<protein>
    <recommendedName>
        <fullName evidence="4 19">Cytochrome b</fullName>
    </recommendedName>
</protein>
<reference evidence="22" key="1">
    <citation type="submission" date="2016-12" db="EMBL/GenBank/DDBJ databases">
        <title>A first mitochondrial genomes of three bathynellaceans (Malacostraca: Syncarida: Bathynellacea), and their phylogenetic position in Malacostraca.</title>
        <authorList>
            <person name="Song J.-H."/>
            <person name="Cho J.-L."/>
            <person name="Min G.-S."/>
        </authorList>
    </citation>
    <scope>NUCLEOTIDE SEQUENCE</scope>
    <source>
        <strain evidence="22">A</strain>
    </source>
</reference>
<keyword evidence="12 19" id="KW-1133">Transmembrane helix</keyword>
<comment type="cofactor">
    <cofactor evidence="19">
        <name>heme b</name>
        <dbReference type="ChEBI" id="CHEBI:60344"/>
    </cofactor>
    <text evidence="19">Binds 2 heme groups non-covalently.</text>
</comment>
<evidence type="ECO:0000256" key="15">
    <source>
        <dbReference type="ARBA" id="ARBA00023128"/>
    </source>
</evidence>
<feature type="transmembrane region" description="Helical" evidence="19">
    <location>
        <begin position="345"/>
        <end position="364"/>
    </location>
</feature>
<keyword evidence="11 19" id="KW-0249">Electron transport</keyword>
<keyword evidence="6 18" id="KW-0349">Heme</keyword>
<dbReference type="SUPFAM" id="SSF81342">
    <property type="entry name" value="Transmembrane di-heme cytochromes"/>
    <property type="match status" value="1"/>
</dbReference>
<feature type="transmembrane region" description="Helical" evidence="19">
    <location>
        <begin position="139"/>
        <end position="157"/>
    </location>
</feature>
<dbReference type="PROSITE" id="PS51003">
    <property type="entry name" value="CYTB_CTER"/>
    <property type="match status" value="1"/>
</dbReference>
<keyword evidence="13 18" id="KW-0408">Iron</keyword>
<dbReference type="Pfam" id="PF00033">
    <property type="entry name" value="Cytochrome_B"/>
    <property type="match status" value="1"/>
</dbReference>
<feature type="transmembrane region" description="Helical" evidence="19">
    <location>
        <begin position="112"/>
        <end position="132"/>
    </location>
</feature>
<gene>
    <name evidence="22" type="primary">cytb</name>
</gene>
<feature type="binding site" description="axial binding residue" evidence="18">
    <location>
        <position position="195"/>
    </location>
    <ligand>
        <name>heme b</name>
        <dbReference type="ChEBI" id="CHEBI:60344"/>
        <label>b566</label>
    </ligand>
    <ligandPart>
        <name>Fe</name>
        <dbReference type="ChEBI" id="CHEBI:18248"/>
    </ligandPart>
</feature>
<dbReference type="GO" id="GO:0045275">
    <property type="term" value="C:respiratory chain complex III"/>
    <property type="evidence" value="ECO:0007669"/>
    <property type="project" value="InterPro"/>
</dbReference>
<feature type="domain" description="Cytochrome b/b6 N-terminal region profile" evidence="20">
    <location>
        <begin position="1"/>
        <end position="208"/>
    </location>
</feature>
<feature type="domain" description="Cytochrome b/b6 C-terminal region profile" evidence="21">
    <location>
        <begin position="209"/>
        <end position="376"/>
    </location>
</feature>
<accession>A0A7R6D7G1</accession>
<sequence length="376" mass="43610">MALRKIHPIMKIMNMSLIDMPIPINISMMWNYGSLLGLCLFLQIITGVLLAMHYSADIATAFMSISHISRDMNMGFIFRAIHANIASFFFIFLYLHLGRGLYYGSYFLKEVWLIGVMMIFITMMIAFLGYVLPWGQMSFWGATVITNLVSAIPYMGVDLVQWLWGGFSVSSPTLGRFFVFHFLFPFILFILVILHILFLHMTGSLNSLGNLSNSEKIWFHPYFSYKDLYGFMIFMILLSLVVMFTPNMLMDPENYMEANPMSTPPHIQPEWYFLFAYAILRAIPNKLGGVLALISSISILIILPYMLNSMTSSNYYNIFYRSLFWMLVASFLILTWIGARPVEMPYVYLSQMMTIFYFMLFMGFKWSVVIHNKLLT</sequence>
<dbReference type="InterPro" id="IPR048259">
    <property type="entry name" value="Cytochrome_b_N_euk/bac"/>
</dbReference>
<dbReference type="PANTHER" id="PTHR19271:SF16">
    <property type="entry name" value="CYTOCHROME B"/>
    <property type="match status" value="1"/>
</dbReference>
<dbReference type="Gene3D" id="1.20.810.10">
    <property type="entry name" value="Cytochrome Bc1 Complex, Chain C"/>
    <property type="match status" value="1"/>
</dbReference>
<dbReference type="EMBL" id="KY310669">
    <property type="protein sequence ID" value="ASV72575.1"/>
    <property type="molecule type" value="Genomic_DNA"/>
</dbReference>
<dbReference type="GO" id="GO:0016491">
    <property type="term" value="F:oxidoreductase activity"/>
    <property type="evidence" value="ECO:0007669"/>
    <property type="project" value="UniProtKB-UniRule"/>
</dbReference>
<dbReference type="InterPro" id="IPR030689">
    <property type="entry name" value="Cytochrome_b"/>
</dbReference>
<dbReference type="PANTHER" id="PTHR19271">
    <property type="entry name" value="CYTOCHROME B"/>
    <property type="match status" value="1"/>
</dbReference>
<evidence type="ECO:0000256" key="6">
    <source>
        <dbReference type="ARBA" id="ARBA00022617"/>
    </source>
</evidence>
<evidence type="ECO:0000256" key="4">
    <source>
        <dbReference type="ARBA" id="ARBA00013531"/>
    </source>
</evidence>
<evidence type="ECO:0000256" key="12">
    <source>
        <dbReference type="ARBA" id="ARBA00022989"/>
    </source>
</evidence>
<comment type="cofactor">
    <cofactor evidence="18">
        <name>heme</name>
        <dbReference type="ChEBI" id="CHEBI:30413"/>
    </cofactor>
    <text evidence="18">Binds 2 heme groups non-covalently.</text>
</comment>
<dbReference type="GO" id="GO:0005743">
    <property type="term" value="C:mitochondrial inner membrane"/>
    <property type="evidence" value="ECO:0007669"/>
    <property type="project" value="UniProtKB-SubCell"/>
</dbReference>
<dbReference type="AlphaFoldDB" id="A0A7R6D7G1"/>
<evidence type="ECO:0000259" key="20">
    <source>
        <dbReference type="PROSITE" id="PS51002"/>
    </source>
</evidence>
<feature type="transmembrane region" description="Helical" evidence="19">
    <location>
        <begin position="76"/>
        <end position="97"/>
    </location>
</feature>
<evidence type="ECO:0000256" key="10">
    <source>
        <dbReference type="ARBA" id="ARBA00022792"/>
    </source>
</evidence>
<evidence type="ECO:0000256" key="16">
    <source>
        <dbReference type="ARBA" id="ARBA00023136"/>
    </source>
</evidence>
<feature type="transmembrane region" description="Helical" evidence="19">
    <location>
        <begin position="287"/>
        <end position="307"/>
    </location>
</feature>
<geneLocation type="mitochondrion" evidence="22"/>
<feature type="binding site" description="axial binding residue" evidence="18">
    <location>
        <position position="181"/>
    </location>
    <ligand>
        <name>heme b</name>
        <dbReference type="ChEBI" id="CHEBI:60344"/>
        <label>b562</label>
    </ligand>
    <ligandPart>
        <name>Fe</name>
        <dbReference type="ChEBI" id="CHEBI:18248"/>
    </ligandPart>
</feature>
<dbReference type="GO" id="GO:0006122">
    <property type="term" value="P:mitochondrial electron transport, ubiquinol to cytochrome c"/>
    <property type="evidence" value="ECO:0007669"/>
    <property type="project" value="TreeGrafter"/>
</dbReference>
<evidence type="ECO:0000256" key="18">
    <source>
        <dbReference type="PIRSR" id="PIRSR038885-2"/>
    </source>
</evidence>
<dbReference type="InterPro" id="IPR016174">
    <property type="entry name" value="Di-haem_cyt_TM"/>
</dbReference>
<keyword evidence="14" id="KW-0830">Ubiquinone</keyword>
<feature type="binding site" description="axial binding residue" evidence="18">
    <location>
        <position position="96"/>
    </location>
    <ligand>
        <name>heme b</name>
        <dbReference type="ChEBI" id="CHEBI:60344"/>
        <label>b566</label>
    </ligand>
    <ligandPart>
        <name>Fe</name>
        <dbReference type="ChEBI" id="CHEBI:18248"/>
    </ligandPart>
</feature>
<evidence type="ECO:0000256" key="1">
    <source>
        <dbReference type="ARBA" id="ARBA00002566"/>
    </source>
</evidence>
<dbReference type="InterPro" id="IPR027387">
    <property type="entry name" value="Cytb/b6-like_sf"/>
</dbReference>
<dbReference type="CDD" id="cd00284">
    <property type="entry name" value="Cytochrome_b_N"/>
    <property type="match status" value="1"/>
</dbReference>
<feature type="binding site" description="axial binding residue" evidence="18">
    <location>
        <position position="82"/>
    </location>
    <ligand>
        <name>heme b</name>
        <dbReference type="ChEBI" id="CHEBI:60344"/>
        <label>b562</label>
    </ligand>
    <ligandPart>
        <name>Fe</name>
        <dbReference type="ChEBI" id="CHEBI:18248"/>
    </ligandPart>
</feature>
<evidence type="ECO:0000256" key="19">
    <source>
        <dbReference type="RuleBase" id="RU362117"/>
    </source>
</evidence>
<dbReference type="InterPro" id="IPR048260">
    <property type="entry name" value="Cytochrome_b_C_euk/bac"/>
</dbReference>
<evidence type="ECO:0000256" key="2">
    <source>
        <dbReference type="ARBA" id="ARBA00004448"/>
    </source>
</evidence>
<evidence type="ECO:0000256" key="7">
    <source>
        <dbReference type="ARBA" id="ARBA00022660"/>
    </source>
</evidence>
<feature type="transmembrane region" description="Helical" evidence="19">
    <location>
        <begin position="319"/>
        <end position="339"/>
    </location>
</feature>